<evidence type="ECO:0000256" key="4">
    <source>
        <dbReference type="ARBA" id="ARBA00022989"/>
    </source>
</evidence>
<feature type="transmembrane region" description="Helical" evidence="6">
    <location>
        <begin position="251"/>
        <end position="272"/>
    </location>
</feature>
<dbReference type="RefSeq" id="WP_119356625.1">
    <property type="nucleotide sequence ID" value="NZ_BJXM01000003.1"/>
</dbReference>
<dbReference type="GO" id="GO:0005886">
    <property type="term" value="C:plasma membrane"/>
    <property type="evidence" value="ECO:0007669"/>
    <property type="project" value="UniProtKB-SubCell"/>
</dbReference>
<accession>A0A399F8K4</accession>
<feature type="transmembrane region" description="Helical" evidence="6">
    <location>
        <begin position="218"/>
        <end position="239"/>
    </location>
</feature>
<proteinExistence type="predicted"/>
<evidence type="ECO:0000313" key="8">
    <source>
        <dbReference type="EMBL" id="RIH92997.1"/>
    </source>
</evidence>
<keyword evidence="2" id="KW-1003">Cell membrane</keyword>
<evidence type="ECO:0000256" key="5">
    <source>
        <dbReference type="ARBA" id="ARBA00023136"/>
    </source>
</evidence>
<reference evidence="8 9" key="1">
    <citation type="submission" date="2018-08" db="EMBL/GenBank/DDBJ databases">
        <title>Meiothermus granaticius genome AF-68 sequencing project.</title>
        <authorList>
            <person name="Da Costa M.S."/>
            <person name="Albuquerque L."/>
            <person name="Raposo P."/>
            <person name="Froufe H.J.C."/>
            <person name="Barroso C.S."/>
            <person name="Egas C."/>
        </authorList>
    </citation>
    <scope>NUCLEOTIDE SEQUENCE [LARGE SCALE GENOMIC DNA]</scope>
    <source>
        <strain evidence="8 9">AF-68</strain>
    </source>
</reference>
<feature type="transmembrane region" description="Helical" evidence="6">
    <location>
        <begin position="90"/>
        <end position="108"/>
    </location>
</feature>
<keyword evidence="5 6" id="KW-0472">Membrane</keyword>
<sequence>MHHQGHDLTQSYIQAALYLGVFALLGAGFFARYIGPEVARAQAWRLWYLLSLGFLLALGATVYGSYHAVWMLGDPSLLLEYWTETSQGNLLAARAVLMLALLGLSLGWARFDRWLWPPLALALLLSLALNSHAGTKGPAIYLTDLVHLAFGAAWAGSVLALALTWPRTRFEAVRVALERLSKLGLISVVGVGLAGVVLAVVQLGGWDNLFGSRYGRTLLLKLGAVAAVLAVAAVNRRWLMPRVRQKAVRGLGTVSLEALLLVLVLALSGLLASTEPPTPAPHRLSLEGNTGAQRYSGQLYAEAGQVQLQLELRDLRGQPLNPAPAIPLRLVKDGEAVEQTLQPLQRAQYRTTIQVPPGTYEVTLALPEETLEYTLVVPAR</sequence>
<keyword evidence="4 6" id="KW-1133">Transmembrane helix</keyword>
<evidence type="ECO:0000256" key="1">
    <source>
        <dbReference type="ARBA" id="ARBA00004651"/>
    </source>
</evidence>
<evidence type="ECO:0000259" key="7">
    <source>
        <dbReference type="Pfam" id="PF05425"/>
    </source>
</evidence>
<organism evidence="8 9">
    <name type="scientific">Meiothermus granaticius NBRC 107808</name>
    <dbReference type="NCBI Taxonomy" id="1227551"/>
    <lineage>
        <taxon>Bacteria</taxon>
        <taxon>Thermotogati</taxon>
        <taxon>Deinococcota</taxon>
        <taxon>Deinococci</taxon>
        <taxon>Thermales</taxon>
        <taxon>Thermaceae</taxon>
        <taxon>Meiothermus</taxon>
    </lineage>
</organism>
<dbReference type="Proteomes" id="UP000266178">
    <property type="component" value="Unassembled WGS sequence"/>
</dbReference>
<feature type="transmembrane region" description="Helical" evidence="6">
    <location>
        <begin position="46"/>
        <end position="70"/>
    </location>
</feature>
<comment type="caution">
    <text evidence="8">The sequence shown here is derived from an EMBL/GenBank/DDBJ whole genome shotgun (WGS) entry which is preliminary data.</text>
</comment>
<protein>
    <submittedName>
        <fullName evidence="8">Inner membrane protein YebZ</fullName>
    </submittedName>
</protein>
<feature type="domain" description="Copper resistance protein D" evidence="7">
    <location>
        <begin position="176"/>
        <end position="271"/>
    </location>
</feature>
<dbReference type="PANTHER" id="PTHR34820:SF4">
    <property type="entry name" value="INNER MEMBRANE PROTEIN YEBZ"/>
    <property type="match status" value="1"/>
</dbReference>
<evidence type="ECO:0000313" key="9">
    <source>
        <dbReference type="Proteomes" id="UP000266178"/>
    </source>
</evidence>
<feature type="transmembrane region" description="Helical" evidence="6">
    <location>
        <begin position="12"/>
        <end position="34"/>
    </location>
</feature>
<evidence type="ECO:0000256" key="6">
    <source>
        <dbReference type="SAM" id="Phobius"/>
    </source>
</evidence>
<evidence type="ECO:0000256" key="3">
    <source>
        <dbReference type="ARBA" id="ARBA00022692"/>
    </source>
</evidence>
<dbReference type="PANTHER" id="PTHR34820">
    <property type="entry name" value="INNER MEMBRANE PROTEIN YEBZ"/>
    <property type="match status" value="1"/>
</dbReference>
<feature type="transmembrane region" description="Helical" evidence="6">
    <location>
        <begin position="145"/>
        <end position="163"/>
    </location>
</feature>
<keyword evidence="9" id="KW-1185">Reference proteome</keyword>
<name>A0A399F8K4_9DEIN</name>
<evidence type="ECO:0000256" key="2">
    <source>
        <dbReference type="ARBA" id="ARBA00022475"/>
    </source>
</evidence>
<dbReference type="EMBL" id="QWLB01000011">
    <property type="protein sequence ID" value="RIH92997.1"/>
    <property type="molecule type" value="Genomic_DNA"/>
</dbReference>
<feature type="transmembrane region" description="Helical" evidence="6">
    <location>
        <begin position="183"/>
        <end position="206"/>
    </location>
</feature>
<comment type="subcellular location">
    <subcellularLocation>
        <location evidence="1">Cell membrane</location>
        <topology evidence="1">Multi-pass membrane protein</topology>
    </subcellularLocation>
</comment>
<feature type="transmembrane region" description="Helical" evidence="6">
    <location>
        <begin position="115"/>
        <end position="133"/>
    </location>
</feature>
<dbReference type="InterPro" id="IPR008457">
    <property type="entry name" value="Cu-R_CopD_dom"/>
</dbReference>
<keyword evidence="3 6" id="KW-0812">Transmembrane</keyword>
<dbReference type="AlphaFoldDB" id="A0A399F8K4"/>
<dbReference type="InterPro" id="IPR032694">
    <property type="entry name" value="CopC/D"/>
</dbReference>
<gene>
    <name evidence="8" type="primary">yebZ</name>
    <name evidence="8" type="ORF">Mgrana_01121</name>
</gene>
<dbReference type="OrthoDB" id="25937at2"/>
<dbReference type="GO" id="GO:0006825">
    <property type="term" value="P:copper ion transport"/>
    <property type="evidence" value="ECO:0007669"/>
    <property type="project" value="InterPro"/>
</dbReference>
<dbReference type="Pfam" id="PF05425">
    <property type="entry name" value="CopD"/>
    <property type="match status" value="1"/>
</dbReference>